<dbReference type="GO" id="GO:0006465">
    <property type="term" value="P:signal peptide processing"/>
    <property type="evidence" value="ECO:0007669"/>
    <property type="project" value="TreeGrafter"/>
</dbReference>
<dbReference type="InParanoid" id="E8R637"/>
<keyword evidence="3" id="KW-0472">Membrane</keyword>
<dbReference type="AlphaFoldDB" id="E8R637"/>
<dbReference type="FunCoup" id="E8R637">
    <property type="interactions" value="224"/>
</dbReference>
<reference key="1">
    <citation type="submission" date="2010-11" db="EMBL/GenBank/DDBJ databases">
        <title>The complete sequence of chromosome of Isophaera pallida ATCC 43644.</title>
        <authorList>
            <consortium name="US DOE Joint Genome Institute (JGI-PGF)"/>
            <person name="Lucas S."/>
            <person name="Copeland A."/>
            <person name="Lapidus A."/>
            <person name="Bruce D."/>
            <person name="Goodwin L."/>
            <person name="Pitluck S."/>
            <person name="Kyrpides N."/>
            <person name="Mavromatis K."/>
            <person name="Pagani I."/>
            <person name="Ivanova N."/>
            <person name="Saunders E."/>
            <person name="Brettin T."/>
            <person name="Detter J.C."/>
            <person name="Han C."/>
            <person name="Tapia R."/>
            <person name="Land M."/>
            <person name="Hauser L."/>
            <person name="Markowitz V."/>
            <person name="Cheng J.-F."/>
            <person name="Hugenholtz P."/>
            <person name="Woyke T."/>
            <person name="Wu D."/>
            <person name="Eisen J.A."/>
        </authorList>
    </citation>
    <scope>NUCLEOTIDE SEQUENCE</scope>
    <source>
        <strain>ATCC 43644</strain>
    </source>
</reference>
<dbReference type="Gene3D" id="1.20.120.1220">
    <property type="match status" value="1"/>
</dbReference>
<feature type="transmembrane region" description="Helical" evidence="3">
    <location>
        <begin position="174"/>
        <end position="194"/>
    </location>
</feature>
<dbReference type="KEGG" id="ipa:Isop_0135"/>
<keyword evidence="3" id="KW-1133">Transmembrane helix</keyword>
<reference evidence="5 6" key="2">
    <citation type="journal article" date="2011" name="Stand. Genomic Sci.">
        <title>Complete genome sequence of Isosphaera pallida type strain (IS1B).</title>
        <authorList>
            <consortium name="US DOE Joint Genome Institute (JGI-PGF)"/>
            <person name="Goker M."/>
            <person name="Cleland D."/>
            <person name="Saunders E."/>
            <person name="Lapidus A."/>
            <person name="Nolan M."/>
            <person name="Lucas S."/>
            <person name="Hammon N."/>
            <person name="Deshpande S."/>
            <person name="Cheng J.F."/>
            <person name="Tapia R."/>
            <person name="Han C."/>
            <person name="Goodwin L."/>
            <person name="Pitluck S."/>
            <person name="Liolios K."/>
            <person name="Pagani I."/>
            <person name="Ivanova N."/>
            <person name="Mavromatis K."/>
            <person name="Pati A."/>
            <person name="Chen A."/>
            <person name="Palaniappan K."/>
            <person name="Land M."/>
            <person name="Hauser L."/>
            <person name="Chang Y.J."/>
            <person name="Jeffries C.D."/>
            <person name="Detter J.C."/>
            <person name="Beck B."/>
            <person name="Woyke T."/>
            <person name="Bristow J."/>
            <person name="Eisen J.A."/>
            <person name="Markowitz V."/>
            <person name="Hugenholtz P."/>
            <person name="Kyrpides N.C."/>
            <person name="Klenk H.P."/>
        </authorList>
    </citation>
    <scope>NUCLEOTIDE SEQUENCE [LARGE SCALE GENOMIC DNA]</scope>
    <source>
        <strain evidence="6">ATCC 43644 / DSM 9630 / IS1B</strain>
    </source>
</reference>
<feature type="transmembrane region" description="Helical" evidence="3">
    <location>
        <begin position="100"/>
        <end position="126"/>
    </location>
</feature>
<dbReference type="GO" id="GO:0004190">
    <property type="term" value="F:aspartic-type endopeptidase activity"/>
    <property type="evidence" value="ECO:0007669"/>
    <property type="project" value="InterPro"/>
</dbReference>
<evidence type="ECO:0000256" key="3">
    <source>
        <dbReference type="SAM" id="Phobius"/>
    </source>
</evidence>
<organism evidence="5 6">
    <name type="scientific">Isosphaera pallida (strain ATCC 43644 / DSM 9630 / IS1B)</name>
    <dbReference type="NCBI Taxonomy" id="575540"/>
    <lineage>
        <taxon>Bacteria</taxon>
        <taxon>Pseudomonadati</taxon>
        <taxon>Planctomycetota</taxon>
        <taxon>Planctomycetia</taxon>
        <taxon>Isosphaerales</taxon>
        <taxon>Isosphaeraceae</taxon>
        <taxon>Isosphaera</taxon>
    </lineage>
</organism>
<dbReference type="RefSeq" id="WP_013563021.1">
    <property type="nucleotide sequence ID" value="NC_014962.1"/>
</dbReference>
<dbReference type="InterPro" id="IPR000045">
    <property type="entry name" value="Prepilin_IV_endopep_pep"/>
</dbReference>
<evidence type="ECO:0000259" key="4">
    <source>
        <dbReference type="Pfam" id="PF01478"/>
    </source>
</evidence>
<sequence>MWFSTAVVPDPTALPLAVLVVICAVMIEAAIIDGWKLKVPNWLTYNFLGAGILYWTVTSGWAGFQFAMLGFLAGFVLYPLCLVGGMGAGDVKLLFGIGAWTGWYATLVIFALCAVVGGIMAVIMMAREGQLAHRLLNLQIILSEWWSLKNPENLEKVQASALERKQADLKKKMLLPYGIPMVIAAVSYLSYIWVDANGLSSARAAVPTVTASTGGQPITPSTMGPALRSTSTPSVARDVPSESSSSAESAVGSEPAASSPSTEAADARS</sequence>
<dbReference type="eggNOG" id="COG1989">
    <property type="taxonomic scope" value="Bacteria"/>
</dbReference>
<feature type="region of interest" description="Disordered" evidence="2">
    <location>
        <begin position="210"/>
        <end position="269"/>
    </location>
</feature>
<evidence type="ECO:0000313" key="5">
    <source>
        <dbReference type="EMBL" id="ADV60732.1"/>
    </source>
</evidence>
<dbReference type="InterPro" id="IPR050882">
    <property type="entry name" value="Prepilin_peptidase/N-MTase"/>
</dbReference>
<accession>E8R637</accession>
<keyword evidence="3" id="KW-0812">Transmembrane</keyword>
<feature type="domain" description="Prepilin type IV endopeptidase peptidase" evidence="4">
    <location>
        <begin position="21"/>
        <end position="122"/>
    </location>
</feature>
<feature type="compositionally biased region" description="Low complexity" evidence="2">
    <location>
        <begin position="234"/>
        <end position="269"/>
    </location>
</feature>
<dbReference type="PANTHER" id="PTHR30487">
    <property type="entry name" value="TYPE 4 PREPILIN-LIKE PROTEINS LEADER PEPTIDE-PROCESSING ENZYME"/>
    <property type="match status" value="1"/>
</dbReference>
<dbReference type="PANTHER" id="PTHR30487:SF0">
    <property type="entry name" value="PREPILIN LEADER PEPTIDASE_N-METHYLTRANSFERASE-RELATED"/>
    <property type="match status" value="1"/>
</dbReference>
<evidence type="ECO:0000256" key="2">
    <source>
        <dbReference type="SAM" id="MobiDB-lite"/>
    </source>
</evidence>
<protein>
    <submittedName>
        <fullName evidence="5">Peptidase A24A prepilin type IV</fullName>
    </submittedName>
</protein>
<keyword evidence="6" id="KW-1185">Reference proteome</keyword>
<evidence type="ECO:0000256" key="1">
    <source>
        <dbReference type="ARBA" id="ARBA00005801"/>
    </source>
</evidence>
<dbReference type="Pfam" id="PF01478">
    <property type="entry name" value="Peptidase_A24"/>
    <property type="match status" value="1"/>
</dbReference>
<gene>
    <name evidence="5" type="ordered locus">Isop_0135</name>
</gene>
<name>E8R637_ISOPI</name>
<dbReference type="OrthoDB" id="5508079at2"/>
<dbReference type="STRING" id="575540.Isop_0135"/>
<feature type="compositionally biased region" description="Polar residues" evidence="2">
    <location>
        <begin position="210"/>
        <end position="233"/>
    </location>
</feature>
<feature type="transmembrane region" description="Helical" evidence="3">
    <location>
        <begin position="12"/>
        <end position="31"/>
    </location>
</feature>
<evidence type="ECO:0000313" key="6">
    <source>
        <dbReference type="Proteomes" id="UP000008631"/>
    </source>
</evidence>
<dbReference type="HOGENOM" id="CLU_1033563_0_0_0"/>
<comment type="similarity">
    <text evidence="1">Belongs to the peptidase A24 family.</text>
</comment>
<dbReference type="Proteomes" id="UP000008631">
    <property type="component" value="Chromosome"/>
</dbReference>
<dbReference type="EMBL" id="CP002353">
    <property type="protein sequence ID" value="ADV60732.1"/>
    <property type="molecule type" value="Genomic_DNA"/>
</dbReference>
<dbReference type="GO" id="GO:0005886">
    <property type="term" value="C:plasma membrane"/>
    <property type="evidence" value="ECO:0007669"/>
    <property type="project" value="TreeGrafter"/>
</dbReference>
<feature type="transmembrane region" description="Helical" evidence="3">
    <location>
        <begin position="52"/>
        <end position="80"/>
    </location>
</feature>
<proteinExistence type="inferred from homology"/>